<feature type="compositionally biased region" description="Low complexity" evidence="1">
    <location>
        <begin position="166"/>
        <end position="184"/>
    </location>
</feature>
<dbReference type="Proteomes" id="UP000641932">
    <property type="component" value="Unassembled WGS sequence"/>
</dbReference>
<feature type="compositionally biased region" description="Low complexity" evidence="1">
    <location>
        <begin position="27"/>
        <end position="71"/>
    </location>
</feature>
<dbReference type="AlphaFoldDB" id="A0A918DT75"/>
<gene>
    <name evidence="2" type="ORF">GCM10012280_08880</name>
</gene>
<evidence type="ECO:0000313" key="2">
    <source>
        <dbReference type="EMBL" id="GGO82391.1"/>
    </source>
</evidence>
<comment type="caution">
    <text evidence="2">The sequence shown here is derived from an EMBL/GenBank/DDBJ whole genome shotgun (WGS) entry which is preliminary data.</text>
</comment>
<evidence type="ECO:0000256" key="1">
    <source>
        <dbReference type="SAM" id="MobiDB-lite"/>
    </source>
</evidence>
<feature type="region of interest" description="Disordered" evidence="1">
    <location>
        <begin position="166"/>
        <end position="216"/>
    </location>
</feature>
<feature type="compositionally biased region" description="Polar residues" evidence="1">
    <location>
        <begin position="72"/>
        <end position="96"/>
    </location>
</feature>
<feature type="region of interest" description="Disordered" evidence="1">
    <location>
        <begin position="1"/>
        <end position="96"/>
    </location>
</feature>
<reference evidence="2" key="1">
    <citation type="journal article" date="2014" name="Int. J. Syst. Evol. Microbiol.">
        <title>Complete genome sequence of Corynebacterium casei LMG S-19264T (=DSM 44701T), isolated from a smear-ripened cheese.</title>
        <authorList>
            <consortium name="US DOE Joint Genome Institute (JGI-PGF)"/>
            <person name="Walter F."/>
            <person name="Albersmeier A."/>
            <person name="Kalinowski J."/>
            <person name="Ruckert C."/>
        </authorList>
    </citation>
    <scope>NUCLEOTIDE SEQUENCE</scope>
    <source>
        <strain evidence="2">CGMCC 4.7201</strain>
    </source>
</reference>
<keyword evidence="3" id="KW-1185">Reference proteome</keyword>
<reference evidence="2" key="2">
    <citation type="submission" date="2020-09" db="EMBL/GenBank/DDBJ databases">
        <authorList>
            <person name="Sun Q."/>
            <person name="Zhou Y."/>
        </authorList>
    </citation>
    <scope>NUCLEOTIDE SEQUENCE</scope>
    <source>
        <strain evidence="2">CGMCC 4.7201</strain>
    </source>
</reference>
<evidence type="ECO:0000313" key="3">
    <source>
        <dbReference type="Proteomes" id="UP000641932"/>
    </source>
</evidence>
<accession>A0A918DT75</accession>
<protein>
    <submittedName>
        <fullName evidence="2">Uncharacterized protein</fullName>
    </submittedName>
</protein>
<dbReference type="EMBL" id="BMMS01000003">
    <property type="protein sequence ID" value="GGO82391.1"/>
    <property type="molecule type" value="Genomic_DNA"/>
</dbReference>
<name>A0A918DT75_9ACTN</name>
<proteinExistence type="predicted"/>
<organism evidence="2 3">
    <name type="scientific">Wenjunlia tyrosinilytica</name>
    <dbReference type="NCBI Taxonomy" id="1544741"/>
    <lineage>
        <taxon>Bacteria</taxon>
        <taxon>Bacillati</taxon>
        <taxon>Actinomycetota</taxon>
        <taxon>Actinomycetes</taxon>
        <taxon>Kitasatosporales</taxon>
        <taxon>Streptomycetaceae</taxon>
        <taxon>Wenjunlia</taxon>
    </lineage>
</organism>
<sequence>MMCSRSPFQRILEPVSERQGRSRSTRRTAAAPRSHQVPAAETVAVTATAQTAGKRATTPATTSGPTTKTASVSSPAIANSALRESSSGTTAMKTASETAAVGGVQAPARNAVAVSRGTQAWVAAASTHSPNATDCSDVAQARVVRGPCRSATRPHSGEVKASATAYAPATDPAPAYPPVASSATSRRDRLTMPARSRQRNAAAITRGTPGKARADR</sequence>